<feature type="domain" description="Flagellar assembly protein FliH/Type III secretion system HrpE" evidence="9">
    <location>
        <begin position="162"/>
        <end position="289"/>
    </location>
</feature>
<accession>A0A968KTJ0</accession>
<reference evidence="10" key="1">
    <citation type="submission" date="2020-03" db="EMBL/GenBank/DDBJ databases">
        <title>Spirochaetal bacteria isolated from arthropods constitute a novel genus Entomospira genus novum within the order Spirochaetales.</title>
        <authorList>
            <person name="Grana-Miraglia L."/>
            <person name="Sikutova S."/>
            <person name="Fingerle V."/>
            <person name="Sing A."/>
            <person name="Castillo-Ramirez S."/>
            <person name="Margos G."/>
            <person name="Rudolf I."/>
        </authorList>
    </citation>
    <scope>NUCLEOTIDE SEQUENCE</scope>
    <source>
        <strain evidence="10">BR208</strain>
    </source>
</reference>
<evidence type="ECO:0000313" key="10">
    <source>
        <dbReference type="EMBL" id="NIZ47446.1"/>
    </source>
</evidence>
<keyword evidence="8" id="KW-0175">Coiled coil</keyword>
<dbReference type="RefSeq" id="WP_167703859.1">
    <property type="nucleotide sequence ID" value="NZ_CP118168.1"/>
</dbReference>
<dbReference type="GO" id="GO:0005829">
    <property type="term" value="C:cytosol"/>
    <property type="evidence" value="ECO:0007669"/>
    <property type="project" value="TreeGrafter"/>
</dbReference>
<feature type="coiled-coil region" evidence="8">
    <location>
        <begin position="51"/>
        <end position="137"/>
    </location>
</feature>
<dbReference type="InterPro" id="IPR051472">
    <property type="entry name" value="T3SS_Stator/FliH"/>
</dbReference>
<dbReference type="GO" id="GO:0015031">
    <property type="term" value="P:protein transport"/>
    <property type="evidence" value="ECO:0007669"/>
    <property type="project" value="UniProtKB-KW"/>
</dbReference>
<keyword evidence="10" id="KW-0282">Flagellum</keyword>
<evidence type="ECO:0000256" key="7">
    <source>
        <dbReference type="ARBA" id="ARBA00023225"/>
    </source>
</evidence>
<evidence type="ECO:0000256" key="1">
    <source>
        <dbReference type="ARBA" id="ARBA00003041"/>
    </source>
</evidence>
<evidence type="ECO:0000256" key="5">
    <source>
        <dbReference type="ARBA" id="ARBA00022795"/>
    </source>
</evidence>
<proteinExistence type="inferred from homology"/>
<keyword evidence="6" id="KW-0653">Protein transport</keyword>
<dbReference type="AlphaFoldDB" id="A0A968KTJ0"/>
<protein>
    <recommendedName>
        <fullName evidence="3">Flagellar assembly protein FliH</fullName>
    </recommendedName>
</protein>
<dbReference type="GO" id="GO:0044781">
    <property type="term" value="P:bacterial-type flagellum organization"/>
    <property type="evidence" value="ECO:0007669"/>
    <property type="project" value="UniProtKB-KW"/>
</dbReference>
<dbReference type="Proteomes" id="UP000752013">
    <property type="component" value="Unassembled WGS sequence"/>
</dbReference>
<keyword evidence="7" id="KW-1006">Bacterial flagellum protein export</keyword>
<evidence type="ECO:0000256" key="3">
    <source>
        <dbReference type="ARBA" id="ARBA00016507"/>
    </source>
</evidence>
<dbReference type="SUPFAM" id="SSF160527">
    <property type="entry name" value="V-type ATPase subunit E-like"/>
    <property type="match status" value="1"/>
</dbReference>
<evidence type="ECO:0000256" key="4">
    <source>
        <dbReference type="ARBA" id="ARBA00022448"/>
    </source>
</evidence>
<keyword evidence="10" id="KW-0966">Cell projection</keyword>
<gene>
    <name evidence="10" type="ORF">HCT46_05920</name>
</gene>
<dbReference type="PANTHER" id="PTHR34982:SF1">
    <property type="entry name" value="FLAGELLAR ASSEMBLY PROTEIN FLIH"/>
    <property type="match status" value="1"/>
</dbReference>
<evidence type="ECO:0000256" key="2">
    <source>
        <dbReference type="ARBA" id="ARBA00006602"/>
    </source>
</evidence>
<keyword evidence="4" id="KW-0813">Transport</keyword>
<sequence length="310" mass="35038">MGKNIFEPAEVEHLEELAMIEAPKFNGSMEISQESHETIEIYEGPTAAEIREAAMQERLKWENERAQLLSEAQIKADEVVAHAEQKLQESRRVVDEEIARNRQSAKEEADRIIAQAKEELERAKQQAADIYESEVEKARVIGQQEGYEAGFKVGSEESMRLVERIHVIIDKILEKRSDILVDVEAQVVELTLLMVRKVVKVLSENQKSVVINNVMQALKKIKGRGDIVIRVNVRDLELSSEHINSFIEALERRGNITLAEDSSIEPGGCVIETDFGEIDAKISSQLNEIEARIRDLMPITTKPSSIIDNE</sequence>
<comment type="function">
    <text evidence="1">Needed for flagellar regrowth and assembly.</text>
</comment>
<evidence type="ECO:0000256" key="8">
    <source>
        <dbReference type="SAM" id="Coils"/>
    </source>
</evidence>
<keyword evidence="5" id="KW-1005">Bacterial flagellum biogenesis</keyword>
<comment type="caution">
    <text evidence="10">The sequence shown here is derived from an EMBL/GenBank/DDBJ whole genome shotgun (WGS) entry which is preliminary data.</text>
</comment>
<dbReference type="PANTHER" id="PTHR34982">
    <property type="entry name" value="YOP PROTEINS TRANSLOCATION PROTEIN L"/>
    <property type="match status" value="1"/>
</dbReference>
<dbReference type="Pfam" id="PF02108">
    <property type="entry name" value="FliH"/>
    <property type="match status" value="1"/>
</dbReference>
<evidence type="ECO:0000259" key="9">
    <source>
        <dbReference type="Pfam" id="PF02108"/>
    </source>
</evidence>
<evidence type="ECO:0000256" key="6">
    <source>
        <dbReference type="ARBA" id="ARBA00022927"/>
    </source>
</evidence>
<keyword evidence="11" id="KW-1185">Reference proteome</keyword>
<dbReference type="EMBL" id="JAATLK010000001">
    <property type="protein sequence ID" value="NIZ47446.1"/>
    <property type="molecule type" value="Genomic_DNA"/>
</dbReference>
<comment type="similarity">
    <text evidence="2">Belongs to the FliH family.</text>
</comment>
<evidence type="ECO:0000313" key="11">
    <source>
        <dbReference type="Proteomes" id="UP000752013"/>
    </source>
</evidence>
<organism evidence="10 11">
    <name type="scientific">Entomospira nematocerorum</name>
    <dbReference type="NCBI Taxonomy" id="2719987"/>
    <lineage>
        <taxon>Bacteria</taxon>
        <taxon>Pseudomonadati</taxon>
        <taxon>Spirochaetota</taxon>
        <taxon>Spirochaetia</taxon>
        <taxon>Spirochaetales</taxon>
        <taxon>Spirochaetaceae</taxon>
        <taxon>Entomospira</taxon>
    </lineage>
</organism>
<name>A0A968KTJ0_9SPIO</name>
<keyword evidence="10" id="KW-0969">Cilium</keyword>
<dbReference type="InterPro" id="IPR018035">
    <property type="entry name" value="Flagellar_FliH/T3SS_HrpE"/>
</dbReference>
<dbReference type="NCBIfam" id="NF005198">
    <property type="entry name" value="PRK06669.1-3"/>
    <property type="match status" value="1"/>
</dbReference>